<organism evidence="9 10">
    <name type="scientific">Kibdelosporangium lantanae</name>
    <dbReference type="NCBI Taxonomy" id="1497396"/>
    <lineage>
        <taxon>Bacteria</taxon>
        <taxon>Bacillati</taxon>
        <taxon>Actinomycetota</taxon>
        <taxon>Actinomycetes</taxon>
        <taxon>Pseudonocardiales</taxon>
        <taxon>Pseudonocardiaceae</taxon>
        <taxon>Kibdelosporangium</taxon>
    </lineage>
</organism>
<evidence type="ECO:0000256" key="2">
    <source>
        <dbReference type="ARBA" id="ARBA00009347"/>
    </source>
</evidence>
<dbReference type="SUPFAM" id="SSF47203">
    <property type="entry name" value="Acyl-CoA dehydrogenase C-terminal domain-like"/>
    <property type="match status" value="1"/>
</dbReference>
<evidence type="ECO:0000256" key="5">
    <source>
        <dbReference type="ARBA" id="ARBA00023002"/>
    </source>
</evidence>
<dbReference type="Proteomes" id="UP001597045">
    <property type="component" value="Unassembled WGS sequence"/>
</dbReference>
<dbReference type="Gene3D" id="2.40.110.10">
    <property type="entry name" value="Butyryl-CoA Dehydrogenase, subunit A, domain 2"/>
    <property type="match status" value="1"/>
</dbReference>
<dbReference type="InterPro" id="IPR006091">
    <property type="entry name" value="Acyl-CoA_Oxase/DH_mid-dom"/>
</dbReference>
<evidence type="ECO:0000259" key="7">
    <source>
        <dbReference type="Pfam" id="PF00441"/>
    </source>
</evidence>
<evidence type="ECO:0000313" key="9">
    <source>
        <dbReference type="EMBL" id="MFD1046342.1"/>
    </source>
</evidence>
<dbReference type="PANTHER" id="PTHR48083:SF2">
    <property type="entry name" value="MEDIUM-CHAIN SPECIFIC ACYL-COA DEHYDROGENASE, MITOCHONDRIAL"/>
    <property type="match status" value="1"/>
</dbReference>
<evidence type="ECO:0000256" key="4">
    <source>
        <dbReference type="ARBA" id="ARBA00022827"/>
    </source>
</evidence>
<evidence type="ECO:0000313" key="10">
    <source>
        <dbReference type="Proteomes" id="UP001597045"/>
    </source>
</evidence>
<accession>A0ABW3M8V4</accession>
<evidence type="ECO:0000256" key="1">
    <source>
        <dbReference type="ARBA" id="ARBA00001974"/>
    </source>
</evidence>
<dbReference type="PANTHER" id="PTHR48083">
    <property type="entry name" value="MEDIUM-CHAIN SPECIFIC ACYL-COA DEHYDROGENASE, MITOCHONDRIAL-RELATED"/>
    <property type="match status" value="1"/>
</dbReference>
<dbReference type="InterPro" id="IPR009075">
    <property type="entry name" value="AcylCo_DH/oxidase_C"/>
</dbReference>
<comment type="caution">
    <text evidence="9">The sequence shown here is derived from an EMBL/GenBank/DDBJ whole genome shotgun (WGS) entry which is preliminary data.</text>
</comment>
<dbReference type="Pfam" id="PF02770">
    <property type="entry name" value="Acyl-CoA_dh_M"/>
    <property type="match status" value="1"/>
</dbReference>
<reference evidence="10" key="1">
    <citation type="journal article" date="2019" name="Int. J. Syst. Evol. Microbiol.">
        <title>The Global Catalogue of Microorganisms (GCM) 10K type strain sequencing project: providing services to taxonomists for standard genome sequencing and annotation.</title>
        <authorList>
            <consortium name="The Broad Institute Genomics Platform"/>
            <consortium name="The Broad Institute Genome Sequencing Center for Infectious Disease"/>
            <person name="Wu L."/>
            <person name="Ma J."/>
        </authorList>
    </citation>
    <scope>NUCLEOTIDE SEQUENCE [LARGE SCALE GENOMIC DNA]</scope>
    <source>
        <strain evidence="10">JCM 31486</strain>
    </source>
</reference>
<gene>
    <name evidence="9" type="ORF">ACFQ1S_12650</name>
</gene>
<comment type="cofactor">
    <cofactor evidence="1 6">
        <name>FAD</name>
        <dbReference type="ChEBI" id="CHEBI:57692"/>
    </cofactor>
</comment>
<protein>
    <submittedName>
        <fullName evidence="9">Acyl-CoA dehydrogenase family protein</fullName>
        <ecNumber evidence="9">1.-.-.-</ecNumber>
    </submittedName>
</protein>
<name>A0ABW3M8V4_9PSEU</name>
<dbReference type="Pfam" id="PF00441">
    <property type="entry name" value="Acyl-CoA_dh_1"/>
    <property type="match status" value="1"/>
</dbReference>
<feature type="domain" description="Acyl-CoA dehydrogenase/oxidase C-terminal" evidence="7">
    <location>
        <begin position="234"/>
        <end position="370"/>
    </location>
</feature>
<keyword evidence="3 6" id="KW-0285">Flavoprotein</keyword>
<dbReference type="SUPFAM" id="SSF56645">
    <property type="entry name" value="Acyl-CoA dehydrogenase NM domain-like"/>
    <property type="match status" value="1"/>
</dbReference>
<evidence type="ECO:0000259" key="8">
    <source>
        <dbReference type="Pfam" id="PF02770"/>
    </source>
</evidence>
<dbReference type="InterPro" id="IPR009100">
    <property type="entry name" value="AcylCoA_DH/oxidase_NM_dom_sf"/>
</dbReference>
<evidence type="ECO:0000256" key="6">
    <source>
        <dbReference type="RuleBase" id="RU362125"/>
    </source>
</evidence>
<dbReference type="EMBL" id="JBHTIS010000618">
    <property type="protein sequence ID" value="MFD1046342.1"/>
    <property type="molecule type" value="Genomic_DNA"/>
</dbReference>
<dbReference type="CDD" id="cd00567">
    <property type="entry name" value="ACAD"/>
    <property type="match status" value="1"/>
</dbReference>
<dbReference type="InterPro" id="IPR050741">
    <property type="entry name" value="Acyl-CoA_dehydrogenase"/>
</dbReference>
<keyword evidence="4 6" id="KW-0274">FAD</keyword>
<sequence length="387" mass="41878">MSGLDGLRAQMREWGRDLREVALELDRDPEAVRGYFDLPAVRYLATMGIPLAYGNAPEPIDGHRFDGASAAQRAVIMEELACGDAGMLVASPGPLLAGVVVSLFADEGQKEWFYGRMLARPLWTCFALTEPDRGSDASALQTSLTPTDQGAVLNGAKRYVGNASRADIAVVFARRGTSPLGLSAVMVETPTPGFHSEPLGMIGLRGARIGTITLDQVHVPEDRFLGRHLPPSRRGFWAFVRTFNLLRPGVAAIAVGIARAAYEYVVENRTTLTPVEQERLAELKRRIDGTRRLVGEAAAAVDANTENGHLASAAKLRASALAEDVTLAACSFFGPGARTEHPLLDKLARDARSMEFLEGTTNMQRLNVFQSLRTGKLSRDNPFAHTP</sequence>
<keyword evidence="5 6" id="KW-0560">Oxidoreductase</keyword>
<dbReference type="InterPro" id="IPR046373">
    <property type="entry name" value="Acyl-CoA_Oxase/DH_mid-dom_sf"/>
</dbReference>
<dbReference type="GO" id="GO:0016491">
    <property type="term" value="F:oxidoreductase activity"/>
    <property type="evidence" value="ECO:0007669"/>
    <property type="project" value="UniProtKB-KW"/>
</dbReference>
<dbReference type="EC" id="1.-.-.-" evidence="9"/>
<comment type="similarity">
    <text evidence="2 6">Belongs to the acyl-CoA dehydrogenase family.</text>
</comment>
<feature type="domain" description="Acyl-CoA oxidase/dehydrogenase middle" evidence="8">
    <location>
        <begin position="125"/>
        <end position="217"/>
    </location>
</feature>
<evidence type="ECO:0000256" key="3">
    <source>
        <dbReference type="ARBA" id="ARBA00022630"/>
    </source>
</evidence>
<dbReference type="Gene3D" id="1.10.540.10">
    <property type="entry name" value="Acyl-CoA dehydrogenase/oxidase, N-terminal domain"/>
    <property type="match status" value="1"/>
</dbReference>
<dbReference type="InterPro" id="IPR037069">
    <property type="entry name" value="AcylCoA_DH/ox_N_sf"/>
</dbReference>
<dbReference type="Gene3D" id="1.20.140.10">
    <property type="entry name" value="Butyryl-CoA Dehydrogenase, subunit A, domain 3"/>
    <property type="match status" value="1"/>
</dbReference>
<keyword evidence="10" id="KW-1185">Reference proteome</keyword>
<dbReference type="InterPro" id="IPR036250">
    <property type="entry name" value="AcylCo_DH-like_C"/>
</dbReference>
<proteinExistence type="inferred from homology"/>